<sequence length="46" mass="5363">MASYQFINPLFKSITYHILSLPLAMRLKDERRNAACLFLLMMLSVT</sequence>
<organism evidence="1 2">
    <name type="scientific">Salmonella agona (strain SL483)</name>
    <dbReference type="NCBI Taxonomy" id="454166"/>
    <lineage>
        <taxon>Bacteria</taxon>
        <taxon>Pseudomonadati</taxon>
        <taxon>Pseudomonadota</taxon>
        <taxon>Gammaproteobacteria</taxon>
        <taxon>Enterobacterales</taxon>
        <taxon>Enterobacteriaceae</taxon>
        <taxon>Salmonella</taxon>
    </lineage>
</organism>
<name>B5F5Y3_SALA4</name>
<gene>
    <name evidence="1" type="ordered locus">SeAg_B1617</name>
</gene>
<protein>
    <submittedName>
        <fullName evidence="1">Uncharacterized protein</fullName>
    </submittedName>
</protein>
<dbReference type="Proteomes" id="UP000008819">
    <property type="component" value="Chromosome"/>
</dbReference>
<proteinExistence type="predicted"/>
<dbReference type="HOGENOM" id="CLU_3188688_0_0_6"/>
<evidence type="ECO:0000313" key="2">
    <source>
        <dbReference type="Proteomes" id="UP000008819"/>
    </source>
</evidence>
<dbReference type="EMBL" id="CP001138">
    <property type="protein sequence ID" value="ACH52040.1"/>
    <property type="molecule type" value="Genomic_DNA"/>
</dbReference>
<dbReference type="AlphaFoldDB" id="B5F5Y3"/>
<dbReference type="KEGG" id="sea:SeAg_B1617"/>
<evidence type="ECO:0000313" key="1">
    <source>
        <dbReference type="EMBL" id="ACH52040.1"/>
    </source>
</evidence>
<reference evidence="1 2" key="1">
    <citation type="journal article" date="2011" name="J. Bacteriol.">
        <title>Comparative genomics of 28 Salmonella enterica isolates: evidence for CRISPR-mediated adaptive sublineage evolution.</title>
        <authorList>
            <person name="Fricke W.F."/>
            <person name="Mammel M.K."/>
            <person name="McDermott P.F."/>
            <person name="Tartera C."/>
            <person name="White D.G."/>
            <person name="Leclerc J.E."/>
            <person name="Ravel J."/>
            <person name="Cebula T.A."/>
        </authorList>
    </citation>
    <scope>NUCLEOTIDE SEQUENCE [LARGE SCALE GENOMIC DNA]</scope>
    <source>
        <strain evidence="1 2">SL483</strain>
    </source>
</reference>
<accession>B5F5Y3</accession>